<dbReference type="Proteomes" id="UP001652628">
    <property type="component" value="Chromosome 2L"/>
</dbReference>
<reference evidence="3" key="1">
    <citation type="submission" date="2025-05" db="UniProtKB">
        <authorList>
            <consortium name="RefSeq"/>
        </authorList>
    </citation>
    <scope>NUCLEOTIDE SEQUENCE [LARGE SCALE GENOMIC DNA]</scope>
</reference>
<sequence length="316" mass="36221">MSGQKHLRLRYYTSLEEALVVKLWREHLPDIPSYTENLPIFREIAFGLQQHGIRLNKQEVRRRINSYRNRYLNERSRLEGNPGAQSDWRLYSLIDCLFRPARAAKDVFHAHNVLEEAAAKARAQLPALPPLHLTSSAQVKFERDADGCAFLDPQPLLRSVVKTEALQDTYHQVKTETEYKPTEVKLGLVGTTAESATRRAPLTPANHQSPPDAEDPPHVGHTNGQPEAERSASKRKRGRRSILPRTGQITMAAVEGLRKENKMLQEQNDAYLLALEQKEKQFLVIEQNFMACMKRQKDLLALIQQKGFKQELDRNF</sequence>
<dbReference type="GO" id="GO:0045893">
    <property type="term" value="P:positive regulation of DNA-templated transcription"/>
    <property type="evidence" value="ECO:0007669"/>
    <property type="project" value="TreeGrafter"/>
</dbReference>
<dbReference type="PANTHER" id="PTHR22666:SF3">
    <property type="entry name" value="MYB_SANT-LIKE DNA-BINDING DOMAIN-CONTAINING PROTEIN 1"/>
    <property type="match status" value="1"/>
</dbReference>
<dbReference type="GO" id="GO:0016604">
    <property type="term" value="C:nuclear body"/>
    <property type="evidence" value="ECO:0007669"/>
    <property type="project" value="TreeGrafter"/>
</dbReference>
<name>A0AB39Z0Z6_DROSZ</name>
<proteinExistence type="predicted"/>
<protein>
    <recommendedName>
        <fullName evidence="5">Transcription factor gt-2</fullName>
    </recommendedName>
</protein>
<gene>
    <name evidence="4" type="primary">LOC108006957</name>
</gene>
<feature type="coiled-coil region" evidence="1">
    <location>
        <begin position="254"/>
        <end position="281"/>
    </location>
</feature>
<evidence type="ECO:0000256" key="2">
    <source>
        <dbReference type="SAM" id="MobiDB-lite"/>
    </source>
</evidence>
<reference evidence="4" key="2">
    <citation type="submission" date="2025-08" db="UniProtKB">
        <authorList>
            <consortium name="RefSeq"/>
        </authorList>
    </citation>
    <scope>IDENTIFICATION</scope>
</reference>
<dbReference type="RefSeq" id="XP_016926054.3">
    <property type="nucleotide sequence ID" value="XM_017070565.4"/>
</dbReference>
<keyword evidence="1" id="KW-0175">Coiled coil</keyword>
<organism evidence="3 4">
    <name type="scientific">Drosophila suzukii</name>
    <name type="common">Spotted-wing drosophila fruit fly</name>
    <dbReference type="NCBI Taxonomy" id="28584"/>
    <lineage>
        <taxon>Eukaryota</taxon>
        <taxon>Metazoa</taxon>
        <taxon>Ecdysozoa</taxon>
        <taxon>Arthropoda</taxon>
        <taxon>Hexapoda</taxon>
        <taxon>Insecta</taxon>
        <taxon>Pterygota</taxon>
        <taxon>Neoptera</taxon>
        <taxon>Endopterygota</taxon>
        <taxon>Diptera</taxon>
        <taxon>Brachycera</taxon>
        <taxon>Muscomorpha</taxon>
        <taxon>Ephydroidea</taxon>
        <taxon>Drosophilidae</taxon>
        <taxon>Drosophila</taxon>
        <taxon>Sophophora</taxon>
    </lineage>
</organism>
<evidence type="ECO:0008006" key="5">
    <source>
        <dbReference type="Google" id="ProtNLM"/>
    </source>
</evidence>
<dbReference type="AlphaFoldDB" id="A0AB39Z0Z6"/>
<feature type="region of interest" description="Disordered" evidence="2">
    <location>
        <begin position="193"/>
        <end position="247"/>
    </location>
</feature>
<dbReference type="PANTHER" id="PTHR22666">
    <property type="entry name" value="MYB_SANT-LIKE DNA-BINDING DOMAIN-CONTAINING PROTEIN 1"/>
    <property type="match status" value="1"/>
</dbReference>
<evidence type="ECO:0000313" key="3">
    <source>
        <dbReference type="Proteomes" id="UP001652628"/>
    </source>
</evidence>
<accession>A0AB39Z0Z6</accession>
<dbReference type="InterPro" id="IPR026095">
    <property type="entry name" value="Myb/SANT-like_DNA-bd_dom_prot"/>
</dbReference>
<keyword evidence="3" id="KW-1185">Reference proteome</keyword>
<feature type="compositionally biased region" description="Basic residues" evidence="2">
    <location>
        <begin position="233"/>
        <end position="242"/>
    </location>
</feature>
<evidence type="ECO:0000256" key="1">
    <source>
        <dbReference type="SAM" id="Coils"/>
    </source>
</evidence>
<dbReference type="GeneID" id="108006957"/>
<evidence type="ECO:0000313" key="4">
    <source>
        <dbReference type="RefSeq" id="XP_016926054.3"/>
    </source>
</evidence>